<protein>
    <submittedName>
        <fullName evidence="1">Uncharacterized protein</fullName>
    </submittedName>
</protein>
<dbReference type="AlphaFoldDB" id="A0AA88D7I8"/>
<comment type="caution">
    <text evidence="1">The sequence shown here is derived from an EMBL/GenBank/DDBJ whole genome shotgun (WGS) entry which is preliminary data.</text>
</comment>
<evidence type="ECO:0000313" key="1">
    <source>
        <dbReference type="EMBL" id="GMN47395.1"/>
    </source>
</evidence>
<gene>
    <name evidence="1" type="ORF">TIFTF001_016581</name>
</gene>
<accession>A0AA88D7I8</accession>
<evidence type="ECO:0000313" key="2">
    <source>
        <dbReference type="Proteomes" id="UP001187192"/>
    </source>
</evidence>
<dbReference type="Proteomes" id="UP001187192">
    <property type="component" value="Unassembled WGS sequence"/>
</dbReference>
<reference evidence="1" key="1">
    <citation type="submission" date="2023-07" db="EMBL/GenBank/DDBJ databases">
        <title>draft genome sequence of fig (Ficus carica).</title>
        <authorList>
            <person name="Takahashi T."/>
            <person name="Nishimura K."/>
        </authorList>
    </citation>
    <scope>NUCLEOTIDE SEQUENCE</scope>
</reference>
<name>A0AA88D7I8_FICCA</name>
<organism evidence="1 2">
    <name type="scientific">Ficus carica</name>
    <name type="common">Common fig</name>
    <dbReference type="NCBI Taxonomy" id="3494"/>
    <lineage>
        <taxon>Eukaryota</taxon>
        <taxon>Viridiplantae</taxon>
        <taxon>Streptophyta</taxon>
        <taxon>Embryophyta</taxon>
        <taxon>Tracheophyta</taxon>
        <taxon>Spermatophyta</taxon>
        <taxon>Magnoliopsida</taxon>
        <taxon>eudicotyledons</taxon>
        <taxon>Gunneridae</taxon>
        <taxon>Pentapetalae</taxon>
        <taxon>rosids</taxon>
        <taxon>fabids</taxon>
        <taxon>Rosales</taxon>
        <taxon>Moraceae</taxon>
        <taxon>Ficeae</taxon>
        <taxon>Ficus</taxon>
    </lineage>
</organism>
<dbReference type="EMBL" id="BTGU01000025">
    <property type="protein sequence ID" value="GMN47395.1"/>
    <property type="molecule type" value="Genomic_DNA"/>
</dbReference>
<keyword evidence="2" id="KW-1185">Reference proteome</keyword>
<proteinExistence type="predicted"/>
<sequence length="43" mass="4933">MWPVGCGEVESKDFSHSRLRIHLLQALEVILFASSKHGFDFML</sequence>